<keyword evidence="5 8" id="KW-1133">Transmembrane helix</keyword>
<feature type="transmembrane region" description="Helical" evidence="8">
    <location>
        <begin position="51"/>
        <end position="74"/>
    </location>
</feature>
<feature type="transmembrane region" description="Helical" evidence="8">
    <location>
        <begin position="12"/>
        <end position="31"/>
    </location>
</feature>
<dbReference type="AlphaFoldDB" id="A0A075H1G1"/>
<evidence type="ECO:0000256" key="6">
    <source>
        <dbReference type="ARBA" id="ARBA00023004"/>
    </source>
</evidence>
<evidence type="ECO:0000256" key="7">
    <source>
        <dbReference type="ARBA" id="ARBA00023136"/>
    </source>
</evidence>
<keyword evidence="4" id="KW-0479">Metal-binding</keyword>
<name>A0A075H1G1_9ARCH</name>
<sequence>MKESTIMKIHYGTALASVGLVAVHILMRLTTGFSDSLSYENVLANYRSVPYVIMLELILILLAVHGFNGLRVILLELKQGRVYEKAVSYGVVIGMIALIGYGSRTIIMTNMGMV</sequence>
<keyword evidence="2" id="KW-0349">Heme</keyword>
<accession>A0A075H1G1</accession>
<dbReference type="InterPro" id="IPR034804">
    <property type="entry name" value="SQR/QFR_C/D"/>
</dbReference>
<evidence type="ECO:0000256" key="8">
    <source>
        <dbReference type="SAM" id="Phobius"/>
    </source>
</evidence>
<reference evidence="9" key="1">
    <citation type="journal article" date="2014" name="Genome Biol. Evol.">
        <title>Pangenome evidence for extensive interdomain horizontal transfer affecting lineage core and shell genes in uncultured planktonic thaumarchaeota and euryarchaeota.</title>
        <authorList>
            <person name="Deschamps P."/>
            <person name="Zivanovic Y."/>
            <person name="Moreira D."/>
            <person name="Rodriguez-Valera F."/>
            <person name="Lopez-Garcia P."/>
        </authorList>
    </citation>
    <scope>NUCLEOTIDE SEQUENCE</scope>
</reference>
<keyword evidence="6" id="KW-0408">Iron</keyword>
<dbReference type="InterPro" id="IPR000701">
    <property type="entry name" value="SuccDH_FuR_B_TM-su"/>
</dbReference>
<dbReference type="GO" id="GO:0016020">
    <property type="term" value="C:membrane"/>
    <property type="evidence" value="ECO:0007669"/>
    <property type="project" value="UniProtKB-SubCell"/>
</dbReference>
<keyword evidence="3 8" id="KW-0812">Transmembrane</keyword>
<dbReference type="SUPFAM" id="SSF81343">
    <property type="entry name" value="Fumarate reductase respiratory complex transmembrane subunits"/>
    <property type="match status" value="1"/>
</dbReference>
<dbReference type="GO" id="GO:0046872">
    <property type="term" value="F:metal ion binding"/>
    <property type="evidence" value="ECO:0007669"/>
    <property type="project" value="UniProtKB-KW"/>
</dbReference>
<feature type="transmembrane region" description="Helical" evidence="8">
    <location>
        <begin position="86"/>
        <end position="107"/>
    </location>
</feature>
<gene>
    <name evidence="9" type="primary">sdhC</name>
</gene>
<evidence type="ECO:0000256" key="1">
    <source>
        <dbReference type="ARBA" id="ARBA00004370"/>
    </source>
</evidence>
<organism evidence="9">
    <name type="scientific">uncultured marine thaumarchaeote KM3_24_H11</name>
    <dbReference type="NCBI Taxonomy" id="1456102"/>
    <lineage>
        <taxon>Archaea</taxon>
        <taxon>Nitrososphaerota</taxon>
        <taxon>environmental samples</taxon>
    </lineage>
</organism>
<evidence type="ECO:0000256" key="2">
    <source>
        <dbReference type="ARBA" id="ARBA00022617"/>
    </source>
</evidence>
<dbReference type="Pfam" id="PF01127">
    <property type="entry name" value="Sdh_cyt"/>
    <property type="match status" value="1"/>
</dbReference>
<dbReference type="Gene3D" id="1.20.1300.10">
    <property type="entry name" value="Fumarate reductase/succinate dehydrogenase, transmembrane subunit"/>
    <property type="match status" value="1"/>
</dbReference>
<dbReference type="EMBL" id="KF900813">
    <property type="protein sequence ID" value="AIF07803.1"/>
    <property type="molecule type" value="Genomic_DNA"/>
</dbReference>
<evidence type="ECO:0000313" key="9">
    <source>
        <dbReference type="EMBL" id="AIF07803.1"/>
    </source>
</evidence>
<evidence type="ECO:0000256" key="3">
    <source>
        <dbReference type="ARBA" id="ARBA00022692"/>
    </source>
</evidence>
<evidence type="ECO:0000256" key="5">
    <source>
        <dbReference type="ARBA" id="ARBA00022989"/>
    </source>
</evidence>
<evidence type="ECO:0000256" key="4">
    <source>
        <dbReference type="ARBA" id="ARBA00022723"/>
    </source>
</evidence>
<keyword evidence="7 8" id="KW-0472">Membrane</keyword>
<protein>
    <submittedName>
        <fullName evidence="9">Succinate dehydrogenase cytochrome b556 subunit (SdhC)</fullName>
    </submittedName>
</protein>
<comment type="subcellular location">
    <subcellularLocation>
        <location evidence="1">Membrane</location>
    </subcellularLocation>
</comment>
<proteinExistence type="predicted"/>